<dbReference type="PANTHER" id="PTHR43794">
    <property type="entry name" value="AMINOHYDROLASE SSNA-RELATED"/>
    <property type="match status" value="1"/>
</dbReference>
<dbReference type="CDD" id="cd01298">
    <property type="entry name" value="ATZ_TRZ_like"/>
    <property type="match status" value="1"/>
</dbReference>
<evidence type="ECO:0000313" key="4">
    <source>
        <dbReference type="EMBL" id="MEX3595228.1"/>
    </source>
</evidence>
<dbReference type="GO" id="GO:0102127">
    <property type="term" value="F:8-oxoguanine deaminase activity"/>
    <property type="evidence" value="ECO:0007669"/>
    <property type="project" value="UniProtKB-EC"/>
</dbReference>
<dbReference type="Gene3D" id="2.30.40.10">
    <property type="entry name" value="Urease, subunit C, domain 1"/>
    <property type="match status" value="1"/>
</dbReference>
<accession>A0ABV3V495</accession>
<dbReference type="EC" id="3.5.4.32" evidence="4"/>
<dbReference type="RefSeq" id="WP_368629591.1">
    <property type="nucleotide sequence ID" value="NZ_JAYWLU010000011.1"/>
</dbReference>
<dbReference type="InterPro" id="IPR011059">
    <property type="entry name" value="Metal-dep_hydrolase_composite"/>
</dbReference>
<keyword evidence="1 4" id="KW-0378">Hydrolase</keyword>
<dbReference type="EMBL" id="JAYWLU010000011">
    <property type="protein sequence ID" value="MEX3595228.1"/>
    <property type="molecule type" value="Genomic_DNA"/>
</dbReference>
<dbReference type="Proteomes" id="UP001558481">
    <property type="component" value="Unassembled WGS sequence"/>
</dbReference>
<gene>
    <name evidence="4" type="ORF">VVR66_10945</name>
</gene>
<feature type="region of interest" description="Disordered" evidence="2">
    <location>
        <begin position="1"/>
        <end position="20"/>
    </location>
</feature>
<evidence type="ECO:0000259" key="3">
    <source>
        <dbReference type="Pfam" id="PF01979"/>
    </source>
</evidence>
<name>A0ABV3V495_9MICC</name>
<keyword evidence="5" id="KW-1185">Reference proteome</keyword>
<feature type="domain" description="Amidohydrolase-related" evidence="3">
    <location>
        <begin position="73"/>
        <end position="439"/>
    </location>
</feature>
<evidence type="ECO:0000313" key="5">
    <source>
        <dbReference type="Proteomes" id="UP001558481"/>
    </source>
</evidence>
<dbReference type="SUPFAM" id="SSF51556">
    <property type="entry name" value="Metallo-dependent hydrolases"/>
    <property type="match status" value="1"/>
</dbReference>
<evidence type="ECO:0000256" key="2">
    <source>
        <dbReference type="SAM" id="MobiDB-lite"/>
    </source>
</evidence>
<dbReference type="NCBIfam" id="NF006055">
    <property type="entry name" value="PRK08203.1"/>
    <property type="match status" value="1"/>
</dbReference>
<organism evidence="4 5">
    <name type="scientific">Kocuria carniphila</name>
    <dbReference type="NCBI Taxonomy" id="262208"/>
    <lineage>
        <taxon>Bacteria</taxon>
        <taxon>Bacillati</taxon>
        <taxon>Actinomycetota</taxon>
        <taxon>Actinomycetes</taxon>
        <taxon>Micrococcales</taxon>
        <taxon>Micrococcaceae</taxon>
        <taxon>Kocuria</taxon>
    </lineage>
</organism>
<dbReference type="InterPro" id="IPR006680">
    <property type="entry name" value="Amidohydro-rel"/>
</dbReference>
<evidence type="ECO:0000256" key="1">
    <source>
        <dbReference type="ARBA" id="ARBA00022801"/>
    </source>
</evidence>
<protein>
    <submittedName>
        <fullName evidence="4">8-oxoguanine deaminase</fullName>
        <ecNumber evidence="4">3.5.4.32</ecNumber>
    </submittedName>
</protein>
<dbReference type="PANTHER" id="PTHR43794:SF11">
    <property type="entry name" value="AMIDOHYDROLASE-RELATED DOMAIN-CONTAINING PROTEIN"/>
    <property type="match status" value="1"/>
</dbReference>
<comment type="caution">
    <text evidence="4">The sequence shown here is derived from an EMBL/GenBank/DDBJ whole genome shotgun (WGS) entry which is preliminary data.</text>
</comment>
<dbReference type="Gene3D" id="3.20.20.140">
    <property type="entry name" value="Metal-dependent hydrolases"/>
    <property type="match status" value="1"/>
</dbReference>
<reference evidence="4 5" key="1">
    <citation type="journal article" date="2024" name="Fungal Genet. Biol.">
        <title>The porcine skin microbiome exhibits broad fungal antagonism.</title>
        <authorList>
            <person name="De La Cruz K.F."/>
            <person name="Townsend E.C."/>
            <person name="Alex Cheong J.Z."/>
            <person name="Salamzade R."/>
            <person name="Liu A."/>
            <person name="Sandstrom S."/>
            <person name="Davila E."/>
            <person name="Huang L."/>
            <person name="Xu K.H."/>
            <person name="Wu S.Y."/>
            <person name="Meudt J.J."/>
            <person name="Shanmuganayagam D."/>
            <person name="Gibson A.L.F."/>
            <person name="Kalan L.R."/>
        </authorList>
    </citation>
    <scope>NUCLEOTIDE SEQUENCE [LARGE SCALE GENOMIC DNA]</scope>
    <source>
        <strain evidence="4 5">LK2625</strain>
    </source>
</reference>
<dbReference type="Pfam" id="PF01979">
    <property type="entry name" value="Amidohydro_1"/>
    <property type="match status" value="1"/>
</dbReference>
<sequence length="475" mass="50959">MTLERPTQDPTTQPNGSLLWIKDPAGIHTSSRDNAYASRGLVVDSGTGVITEMVGAGSEPTRYDRVFDAAAHVVLPGLINTHHHFYQTLTRAWAPVADAELFPWLQGLYPVWARLTPDALESAVTVAVAELLLSGCTTAADHHYVFPAGMEESVDIEVDVVQRLGARAMLTRGSMSLGQDDGGLPPQSTVQDHDTILADSQRVVEKYHQGGEDARIRVALAPCSPFSVTRELMRDTAALATDLDVRLHTHLAETIDEEDFCRERFGLRTVDYLESVGWLSSRTWLGHAIHLDDSEIARLGAAGVGVAHCATSNMRLGSGTCRALELEEAGSPVGLGVDGSASNDGSNMIEEVRAALNIQRLSAGPSRVPVSRALNWATCGSAGALGWDNIGVLEPGARADLAMFTRDELRFAGSHDPVASLVLCGAHRADRVMVDGRWVVEGGSLPGVDLERVIARQGEQARLLMRDESNPAVLG</sequence>
<proteinExistence type="predicted"/>
<dbReference type="InterPro" id="IPR032466">
    <property type="entry name" value="Metal_Hydrolase"/>
</dbReference>
<dbReference type="InterPro" id="IPR050287">
    <property type="entry name" value="MTA/SAH_deaminase"/>
</dbReference>
<dbReference type="SUPFAM" id="SSF51338">
    <property type="entry name" value="Composite domain of metallo-dependent hydrolases"/>
    <property type="match status" value="1"/>
</dbReference>